<dbReference type="GO" id="GO:0005524">
    <property type="term" value="F:ATP binding"/>
    <property type="evidence" value="ECO:0007669"/>
    <property type="project" value="InterPro"/>
</dbReference>
<dbReference type="InterPro" id="IPR002736">
    <property type="entry name" value="CitG"/>
</dbReference>
<keyword evidence="2" id="KW-1185">Reference proteome</keyword>
<organism evidence="1 2">
    <name type="scientific">Caldinitratiruptor microaerophilus</name>
    <dbReference type="NCBI Taxonomy" id="671077"/>
    <lineage>
        <taxon>Bacteria</taxon>
        <taxon>Bacillati</taxon>
        <taxon>Bacillota</taxon>
        <taxon>Clostridia</taxon>
        <taxon>Eubacteriales</taxon>
        <taxon>Symbiobacteriaceae</taxon>
        <taxon>Caldinitratiruptor</taxon>
    </lineage>
</organism>
<dbReference type="PANTHER" id="PTHR42280:SF1">
    <property type="entry name" value="CITG FAMILY PROTEIN"/>
    <property type="match status" value="1"/>
</dbReference>
<dbReference type="KEGG" id="cmic:caldi_15410"/>
<evidence type="ECO:0000313" key="2">
    <source>
        <dbReference type="Proteomes" id="UP001163687"/>
    </source>
</evidence>
<evidence type="ECO:0000313" key="1">
    <source>
        <dbReference type="EMBL" id="BDG60451.1"/>
    </source>
</evidence>
<dbReference type="Pfam" id="PF01874">
    <property type="entry name" value="CitG"/>
    <property type="match status" value="1"/>
</dbReference>
<sequence>MTASAADRATGAARRIEWATALACILEASAEKPGNVTPTRGFADVSYPDFVTSALAIAPVMAQAVERRPGQLVLEAVRATRRVVQANTNLGIVLLLAPLARAYARAAGRPGADPDPATLRRATEEVLGELTVDDARLAYEAIRLAAPGGLGAAPDHDVREEPQVNLREAMAAAAGRDHVAGEYATGYGLTFDRVLPALEDALAAGLEVRQAVAEAFLRVLATTPDTLIARKLGPSAAAEVSERARWVLVAGGVRTRRGRAAMRSLDRFLRDPANRRNPGTTADLVAAGLFVHLVLGRSARLHPPVPSPRLAVGEVLPR</sequence>
<name>A0AA35G5Z9_9FIRM</name>
<dbReference type="GO" id="GO:0046917">
    <property type="term" value="F:triphosphoribosyl-dephospho-CoA synthase activity"/>
    <property type="evidence" value="ECO:0007669"/>
    <property type="project" value="InterPro"/>
</dbReference>
<dbReference type="RefSeq" id="WP_264844473.1">
    <property type="nucleotide sequence ID" value="NZ_AP025628.1"/>
</dbReference>
<accession>A0AA35G5Z9</accession>
<gene>
    <name evidence="1" type="ORF">caldi_15410</name>
</gene>
<reference evidence="1" key="1">
    <citation type="submission" date="2022-03" db="EMBL/GenBank/DDBJ databases">
        <title>Complete genome sequence of Caldinitratiruptor microaerophilus.</title>
        <authorList>
            <person name="Mukaiyama R."/>
            <person name="Nishiyama T."/>
            <person name="Ueda K."/>
        </authorList>
    </citation>
    <scope>NUCLEOTIDE SEQUENCE</scope>
    <source>
        <strain evidence="1">JCM 16183</strain>
    </source>
</reference>
<dbReference type="PANTHER" id="PTHR42280">
    <property type="entry name" value="CITG FAMILY PROTEIN"/>
    <property type="match status" value="1"/>
</dbReference>
<dbReference type="EMBL" id="AP025628">
    <property type="protein sequence ID" value="BDG60451.1"/>
    <property type="molecule type" value="Genomic_DNA"/>
</dbReference>
<dbReference type="AlphaFoldDB" id="A0AA35G5Z9"/>
<proteinExistence type="predicted"/>
<dbReference type="Proteomes" id="UP001163687">
    <property type="component" value="Chromosome"/>
</dbReference>
<dbReference type="Gene3D" id="1.10.4200.10">
    <property type="entry name" value="Triphosphoribosyl-dephospho-CoA protein"/>
    <property type="match status" value="1"/>
</dbReference>
<protein>
    <submittedName>
        <fullName evidence="1">Triphosphoribosyl-dephospho-CoA synthase</fullName>
    </submittedName>
</protein>